<dbReference type="EMBL" id="JACCFP010000001">
    <property type="protein sequence ID" value="NYJ03703.1"/>
    <property type="molecule type" value="Genomic_DNA"/>
</dbReference>
<reference evidence="2 3" key="1">
    <citation type="submission" date="2020-07" db="EMBL/GenBank/DDBJ databases">
        <title>Sequencing the genomes of 1000 actinobacteria strains.</title>
        <authorList>
            <person name="Klenk H.-P."/>
        </authorList>
    </citation>
    <scope>NUCLEOTIDE SEQUENCE [LARGE SCALE GENOMIC DNA]</scope>
    <source>
        <strain evidence="2 3">DSM 103833</strain>
    </source>
</reference>
<keyword evidence="3" id="KW-1185">Reference proteome</keyword>
<gene>
    <name evidence="2" type="ORF">HNR19_004401</name>
</gene>
<proteinExistence type="predicted"/>
<keyword evidence="1" id="KW-0732">Signal</keyword>
<organism evidence="2 3">
    <name type="scientific">Nocardioides thalensis</name>
    <dbReference type="NCBI Taxonomy" id="1914755"/>
    <lineage>
        <taxon>Bacteria</taxon>
        <taxon>Bacillati</taxon>
        <taxon>Actinomycetota</taxon>
        <taxon>Actinomycetes</taxon>
        <taxon>Propionibacteriales</taxon>
        <taxon>Nocardioidaceae</taxon>
        <taxon>Nocardioides</taxon>
    </lineage>
</organism>
<sequence length="193" mass="20284">MRLSRGTRTAAVALVAAAAVAAGVPPATAATDVARDPARDVVKVAIPSGDESDAPANQTVDVTRFTTRHRGTRVRLVVEARELGDHIALQLRIRTPRKSYFGYVENEGGTVFKGLSTKNGSAVCAGRIGAGVSPSADTVSFTVPRGCIGKPRWVRTGALASTGTSDNIWYDDARRDGSFDIGSIRLGPRVGHN</sequence>
<feature type="signal peptide" evidence="1">
    <location>
        <begin position="1"/>
        <end position="29"/>
    </location>
</feature>
<protein>
    <submittedName>
        <fullName evidence="2">Uncharacterized protein</fullName>
    </submittedName>
</protein>
<dbReference type="RefSeq" id="WP_179669973.1">
    <property type="nucleotide sequence ID" value="NZ_JACCFP010000001.1"/>
</dbReference>
<dbReference type="AlphaFoldDB" id="A0A853CC07"/>
<feature type="chain" id="PRO_5032479481" evidence="1">
    <location>
        <begin position="30"/>
        <end position="193"/>
    </location>
</feature>
<comment type="caution">
    <text evidence="2">The sequence shown here is derived from an EMBL/GenBank/DDBJ whole genome shotgun (WGS) entry which is preliminary data.</text>
</comment>
<name>A0A853CC07_9ACTN</name>
<dbReference type="Proteomes" id="UP000530424">
    <property type="component" value="Unassembled WGS sequence"/>
</dbReference>
<evidence type="ECO:0000256" key="1">
    <source>
        <dbReference type="SAM" id="SignalP"/>
    </source>
</evidence>
<evidence type="ECO:0000313" key="3">
    <source>
        <dbReference type="Proteomes" id="UP000530424"/>
    </source>
</evidence>
<evidence type="ECO:0000313" key="2">
    <source>
        <dbReference type="EMBL" id="NYJ03703.1"/>
    </source>
</evidence>
<accession>A0A853CC07</accession>